<evidence type="ECO:0000256" key="1">
    <source>
        <dbReference type="SAM" id="Coils"/>
    </source>
</evidence>
<evidence type="ECO:0000313" key="2">
    <source>
        <dbReference type="EMBL" id="CAI9102394.1"/>
    </source>
</evidence>
<reference evidence="2" key="1">
    <citation type="submission" date="2023-03" db="EMBL/GenBank/DDBJ databases">
        <authorList>
            <person name="Julca I."/>
        </authorList>
    </citation>
    <scope>NUCLEOTIDE SEQUENCE</scope>
</reference>
<feature type="coiled-coil region" evidence="1">
    <location>
        <begin position="218"/>
        <end position="277"/>
    </location>
</feature>
<dbReference type="AlphaFoldDB" id="A0AAV1D3H1"/>
<accession>A0AAV1D3H1</accession>
<organism evidence="2 3">
    <name type="scientific">Oldenlandia corymbosa var. corymbosa</name>
    <dbReference type="NCBI Taxonomy" id="529605"/>
    <lineage>
        <taxon>Eukaryota</taxon>
        <taxon>Viridiplantae</taxon>
        <taxon>Streptophyta</taxon>
        <taxon>Embryophyta</taxon>
        <taxon>Tracheophyta</taxon>
        <taxon>Spermatophyta</taxon>
        <taxon>Magnoliopsida</taxon>
        <taxon>eudicotyledons</taxon>
        <taxon>Gunneridae</taxon>
        <taxon>Pentapetalae</taxon>
        <taxon>asterids</taxon>
        <taxon>lamiids</taxon>
        <taxon>Gentianales</taxon>
        <taxon>Rubiaceae</taxon>
        <taxon>Rubioideae</taxon>
        <taxon>Spermacoceae</taxon>
        <taxon>Hedyotis-Oldenlandia complex</taxon>
        <taxon>Oldenlandia</taxon>
    </lineage>
</organism>
<keyword evidence="1" id="KW-0175">Coiled coil</keyword>
<proteinExistence type="predicted"/>
<name>A0AAV1D3H1_OLDCO</name>
<gene>
    <name evidence="2" type="ORF">OLC1_LOCUS11747</name>
</gene>
<sequence length="379" mass="43765">MDNLGKLSDAMLLNGEKRASLRGALDLLMMESKDWERHLKSAETCLRECLSEHKIKEDVRRQKLCFEKGLKNLEEKETVLNGLLEKIDMERKQFGVQIQGSVDEKLKEIAVREQYLVDVLEKKENELRCLKECLDKMKDELASSRESLETRKNGVASSEEYLQKREIQLKSKEILLKEKEMDLISREETVRNKEISIESRDKTMTDLRSSLELREKVLKKDEAKVDSTKKSLEKQAKELESLKKDMEKTKKELISKEDDLETRKAELTGLAREIELERELVQLKETELATRQQLLELRGKNRKADSVIDSQKECSELVEHDLAKHHEPVTTILARTPKVCGTKIVEGNNSSGSSKRKRSSRSVIRLIKGLAAKEKHQLI</sequence>
<keyword evidence="3" id="KW-1185">Reference proteome</keyword>
<evidence type="ECO:0000313" key="3">
    <source>
        <dbReference type="Proteomes" id="UP001161247"/>
    </source>
</evidence>
<protein>
    <submittedName>
        <fullName evidence="2">OLC1v1000656C1</fullName>
    </submittedName>
</protein>
<dbReference type="Proteomes" id="UP001161247">
    <property type="component" value="Chromosome 4"/>
</dbReference>
<feature type="coiled-coil region" evidence="1">
    <location>
        <begin position="56"/>
        <end position="93"/>
    </location>
</feature>
<dbReference type="EMBL" id="OX459121">
    <property type="protein sequence ID" value="CAI9102394.1"/>
    <property type="molecule type" value="Genomic_DNA"/>
</dbReference>